<comment type="subcellular location">
    <subcellularLocation>
        <location evidence="3">Cell projection</location>
        <location evidence="3">Growth cone</location>
    </subcellularLocation>
    <subcellularLocation>
        <location evidence="2">Cytoplasm</location>
        <location evidence="2">Perinuclear region</location>
    </subcellularLocation>
</comment>
<dbReference type="AlphaFoldDB" id="A0A067CRH0"/>
<dbReference type="OMA" id="ANSFATM"/>
<evidence type="ECO:0000313" key="11">
    <source>
        <dbReference type="Proteomes" id="UP000030745"/>
    </source>
</evidence>
<dbReference type="SUPFAM" id="SSF50729">
    <property type="entry name" value="PH domain-like"/>
    <property type="match status" value="1"/>
</dbReference>
<dbReference type="InterPro" id="IPR033961">
    <property type="entry name" value="Exo84"/>
</dbReference>
<protein>
    <recommendedName>
        <fullName evidence="5">Exocyst complex component 8</fullName>
    </recommendedName>
</protein>
<dbReference type="InterPro" id="IPR011993">
    <property type="entry name" value="PH-like_dom_sf"/>
</dbReference>
<accession>A0A067CRH0</accession>
<keyword evidence="7" id="KW-0268">Exocytosis</keyword>
<dbReference type="Gene3D" id="2.30.29.30">
    <property type="entry name" value="Pleckstrin-homology domain (PH domain)/Phosphotyrosine-binding domain (PTB)"/>
    <property type="match status" value="1"/>
</dbReference>
<dbReference type="InterPro" id="IPR016159">
    <property type="entry name" value="Cullin_repeat-like_dom_sf"/>
</dbReference>
<evidence type="ECO:0000256" key="4">
    <source>
        <dbReference type="ARBA" id="ARBA00007210"/>
    </source>
</evidence>
<dbReference type="STRING" id="695850.A0A067CRH0"/>
<dbReference type="Pfam" id="PF00169">
    <property type="entry name" value="PH"/>
    <property type="match status" value="1"/>
</dbReference>
<dbReference type="GO" id="GO:0006887">
    <property type="term" value="P:exocytosis"/>
    <property type="evidence" value="ECO:0007669"/>
    <property type="project" value="UniProtKB-KW"/>
</dbReference>
<evidence type="ECO:0000256" key="2">
    <source>
        <dbReference type="ARBA" id="ARBA00004556"/>
    </source>
</evidence>
<sequence>MGWKKRYFYLTMSQWMYYDATDASSPSFVTNASEISLVEELHASTDPAMSQSTSSSSSSSKGYCFAIVVGKKRSELRAATEEDRDGWIGALAPYVKETAPLSSPHAHHPKSRSKAELTKVAEYLKQQVAFQKKKQFTTDEATTILAKKFPNLSLAELEAWGQTLLDAKFIMTTGPTTKDSISFGRHPGVFTCDVKKKTNRLTANERSRISDVMSSATFDARAYAEVFLKRNPPEKIQDHCEMLLDQKEAIIEELKSDICANYVTFLSAAAEIRSMDSSVSLMKSVIHDCKRSLSLLQTLSLVPPKHDAKKAMSASSNSKLLAAVPTPQDDTLLELEHSLEMYLFEQDYDGFTSLASALVDRYTAQFVHKVTTATTTVHQTFRDNHVAHLLRLHETKAATDMCLDAYSARLHTQLRTVVASGQPQAYVLAASRAFFTTLLMCYEDFVASFEGQRSCYFVALTGWIHANVAQFASEIALHIFECPDPAMASVVRDPSELKTSSKAIGASLRLLYFGARQLELAGLPIATQLAHCLSQPLQHHILAYAKAIKLKVKDEVKRERWDLLSMKIRDEKTQAEQEISLTKSARFFYGHLQQYLRDLQKLLHPSYPSSQSPKIQTTVLYETELVLLQYLQDIKAMFENPKTMTSVKYAHIVAMLSTMRYIEKDCVSRVLHTLTACLPAAQLQKAAFGSQIRQLWLDMLNASVPRMAQALLRNSLRWHELSLASDALPSDSAASALFLPMLLQDLNSVSPDQLDIFGDQDDVTLQLLESLLQAMLDDSAWWQQIETKQKALGYGGASQCIAELRVLTSRVASPGIAQAGTSLEQKFKTMYSRVGTRKELAPDAWCTQYGLEITKDTKMKG</sequence>
<dbReference type="Pfam" id="PF08700">
    <property type="entry name" value="VPS51_Exo84_N"/>
    <property type="match status" value="1"/>
</dbReference>
<gene>
    <name evidence="10" type="ORF">SPRG_03760</name>
</gene>
<evidence type="ECO:0000256" key="5">
    <source>
        <dbReference type="ARBA" id="ARBA00017509"/>
    </source>
</evidence>
<dbReference type="PANTHER" id="PTHR21426">
    <property type="entry name" value="EXOCYST COMPLEX COMPONENT 8"/>
    <property type="match status" value="1"/>
</dbReference>
<evidence type="ECO:0000256" key="1">
    <source>
        <dbReference type="ARBA" id="ARBA00002660"/>
    </source>
</evidence>
<dbReference type="GeneID" id="24126243"/>
<dbReference type="VEuPathDB" id="FungiDB:SPRG_03760"/>
<dbReference type="GO" id="GO:0015031">
    <property type="term" value="P:protein transport"/>
    <property type="evidence" value="ECO:0007669"/>
    <property type="project" value="UniProtKB-KW"/>
</dbReference>
<dbReference type="GO" id="GO:0048471">
    <property type="term" value="C:perinuclear region of cytoplasm"/>
    <property type="evidence" value="ECO:0007669"/>
    <property type="project" value="UniProtKB-SubCell"/>
</dbReference>
<dbReference type="EMBL" id="KK583197">
    <property type="protein sequence ID" value="KDO31840.1"/>
    <property type="molecule type" value="Genomic_DNA"/>
</dbReference>
<dbReference type="GO" id="GO:0006893">
    <property type="term" value="P:Golgi to plasma membrane transport"/>
    <property type="evidence" value="ECO:0007669"/>
    <property type="project" value="TreeGrafter"/>
</dbReference>
<evidence type="ECO:0000256" key="8">
    <source>
        <dbReference type="ARBA" id="ARBA00022927"/>
    </source>
</evidence>
<dbReference type="SUPFAM" id="SSF74788">
    <property type="entry name" value="Cullin repeat-like"/>
    <property type="match status" value="1"/>
</dbReference>
<keyword evidence="11" id="KW-1185">Reference proteome</keyword>
<organism evidence="10 11">
    <name type="scientific">Saprolegnia parasitica (strain CBS 223.65)</name>
    <dbReference type="NCBI Taxonomy" id="695850"/>
    <lineage>
        <taxon>Eukaryota</taxon>
        <taxon>Sar</taxon>
        <taxon>Stramenopiles</taxon>
        <taxon>Oomycota</taxon>
        <taxon>Saprolegniomycetes</taxon>
        <taxon>Saprolegniales</taxon>
        <taxon>Saprolegniaceae</taxon>
        <taxon>Saprolegnia</taxon>
    </lineage>
</organism>
<evidence type="ECO:0000259" key="9">
    <source>
        <dbReference type="PROSITE" id="PS50003"/>
    </source>
</evidence>
<dbReference type="GO" id="GO:0000145">
    <property type="term" value="C:exocyst"/>
    <property type="evidence" value="ECO:0007669"/>
    <property type="project" value="InterPro"/>
</dbReference>
<dbReference type="PANTHER" id="PTHR21426:SF12">
    <property type="entry name" value="EXOCYST COMPLEX COMPONENT 8"/>
    <property type="match status" value="1"/>
</dbReference>
<proteinExistence type="inferred from homology"/>
<name>A0A067CRH0_SAPPC</name>
<dbReference type="Pfam" id="PF16528">
    <property type="entry name" value="Exo84_C"/>
    <property type="match status" value="1"/>
</dbReference>
<evidence type="ECO:0000256" key="7">
    <source>
        <dbReference type="ARBA" id="ARBA00022483"/>
    </source>
</evidence>
<keyword evidence="8" id="KW-0653">Protein transport</keyword>
<dbReference type="OrthoDB" id="642193at2759"/>
<reference evidence="10 11" key="1">
    <citation type="journal article" date="2013" name="PLoS Genet.">
        <title>Distinctive expansion of potential virulence genes in the genome of the oomycete fish pathogen Saprolegnia parasitica.</title>
        <authorList>
            <person name="Jiang R.H."/>
            <person name="de Bruijn I."/>
            <person name="Haas B.J."/>
            <person name="Belmonte R."/>
            <person name="Lobach L."/>
            <person name="Christie J."/>
            <person name="van den Ackerveken G."/>
            <person name="Bottin A."/>
            <person name="Bulone V."/>
            <person name="Diaz-Moreno S.M."/>
            <person name="Dumas B."/>
            <person name="Fan L."/>
            <person name="Gaulin E."/>
            <person name="Govers F."/>
            <person name="Grenville-Briggs L.J."/>
            <person name="Horner N.R."/>
            <person name="Levin J.Z."/>
            <person name="Mammella M."/>
            <person name="Meijer H.J."/>
            <person name="Morris P."/>
            <person name="Nusbaum C."/>
            <person name="Oome S."/>
            <person name="Phillips A.J."/>
            <person name="van Rooyen D."/>
            <person name="Rzeszutek E."/>
            <person name="Saraiva M."/>
            <person name="Secombes C.J."/>
            <person name="Seidl M.F."/>
            <person name="Snel B."/>
            <person name="Stassen J.H."/>
            <person name="Sykes S."/>
            <person name="Tripathy S."/>
            <person name="van den Berg H."/>
            <person name="Vega-Arreguin J.C."/>
            <person name="Wawra S."/>
            <person name="Young S.K."/>
            <person name="Zeng Q."/>
            <person name="Dieguez-Uribeondo J."/>
            <person name="Russ C."/>
            <person name="Tyler B.M."/>
            <person name="van West P."/>
        </authorList>
    </citation>
    <scope>NUCLEOTIDE SEQUENCE [LARGE SCALE GENOMIC DNA]</scope>
    <source>
        <strain evidence="10 11">CBS 223.65</strain>
    </source>
</reference>
<evidence type="ECO:0000313" key="10">
    <source>
        <dbReference type="EMBL" id="KDO31840.1"/>
    </source>
</evidence>
<evidence type="ECO:0000256" key="6">
    <source>
        <dbReference type="ARBA" id="ARBA00022448"/>
    </source>
</evidence>
<dbReference type="Proteomes" id="UP000030745">
    <property type="component" value="Unassembled WGS sequence"/>
</dbReference>
<dbReference type="InterPro" id="IPR001849">
    <property type="entry name" value="PH_domain"/>
</dbReference>
<comment type="function">
    <text evidence="1">Component of the exocyst complex involved in the docking of exocytic vesicles with fusion sites on the plasma membrane.</text>
</comment>
<dbReference type="InterPro" id="IPR032403">
    <property type="entry name" value="Exo84_C"/>
</dbReference>
<dbReference type="RefSeq" id="XP_012197719.1">
    <property type="nucleotide sequence ID" value="XM_012342329.1"/>
</dbReference>
<comment type="similarity">
    <text evidence="4">Belongs to the EXO84 family.</text>
</comment>
<evidence type="ECO:0000256" key="3">
    <source>
        <dbReference type="ARBA" id="ARBA00004624"/>
    </source>
</evidence>
<dbReference type="PROSITE" id="PS50003">
    <property type="entry name" value="PH_DOMAIN"/>
    <property type="match status" value="1"/>
</dbReference>
<feature type="domain" description="PH" evidence="9">
    <location>
        <begin position="1"/>
        <end position="96"/>
    </location>
</feature>
<dbReference type="KEGG" id="spar:SPRG_03760"/>
<keyword evidence="6" id="KW-0813">Transport</keyword>